<dbReference type="Pfam" id="PF01494">
    <property type="entry name" value="FAD_binding_3"/>
    <property type="match status" value="2"/>
</dbReference>
<dbReference type="EMBL" id="BAAACA010000014">
    <property type="protein sequence ID" value="GAA0593520.1"/>
    <property type="molecule type" value="Genomic_DNA"/>
</dbReference>
<name>A0ABP3QM42_9ACTN</name>
<dbReference type="Proteomes" id="UP001500668">
    <property type="component" value="Unassembled WGS sequence"/>
</dbReference>
<dbReference type="InterPro" id="IPR002938">
    <property type="entry name" value="FAD-bd"/>
</dbReference>
<keyword evidence="3" id="KW-1133">Transmembrane helix</keyword>
<keyword evidence="6" id="KW-1185">Reference proteome</keyword>
<dbReference type="InterPro" id="IPR036188">
    <property type="entry name" value="FAD/NAD-bd_sf"/>
</dbReference>
<gene>
    <name evidence="5" type="ORF">GCM10010394_23570</name>
</gene>
<evidence type="ECO:0000259" key="4">
    <source>
        <dbReference type="Pfam" id="PF01494"/>
    </source>
</evidence>
<evidence type="ECO:0000256" key="1">
    <source>
        <dbReference type="ARBA" id="ARBA00023002"/>
    </source>
</evidence>
<keyword evidence="2 5" id="KW-0503">Monooxygenase</keyword>
<accession>A0ABP3QM42</accession>
<dbReference type="GO" id="GO:0004497">
    <property type="term" value="F:monooxygenase activity"/>
    <property type="evidence" value="ECO:0007669"/>
    <property type="project" value="UniProtKB-KW"/>
</dbReference>
<evidence type="ECO:0000313" key="6">
    <source>
        <dbReference type="Proteomes" id="UP001500668"/>
    </source>
</evidence>
<dbReference type="RefSeq" id="WP_344073200.1">
    <property type="nucleotide sequence ID" value="NZ_BAAACA010000014.1"/>
</dbReference>
<organism evidence="5 6">
    <name type="scientific">Streptomyces crystallinus</name>
    <dbReference type="NCBI Taxonomy" id="68191"/>
    <lineage>
        <taxon>Bacteria</taxon>
        <taxon>Bacillati</taxon>
        <taxon>Actinomycetota</taxon>
        <taxon>Actinomycetes</taxon>
        <taxon>Kitasatosporales</taxon>
        <taxon>Streptomycetaceae</taxon>
        <taxon>Streptomyces</taxon>
    </lineage>
</organism>
<comment type="caution">
    <text evidence="5">The sequence shown here is derived from an EMBL/GenBank/DDBJ whole genome shotgun (WGS) entry which is preliminary data.</text>
</comment>
<dbReference type="PANTHER" id="PTHR13789">
    <property type="entry name" value="MONOOXYGENASE"/>
    <property type="match status" value="1"/>
</dbReference>
<dbReference type="SUPFAM" id="SSF51905">
    <property type="entry name" value="FAD/NAD(P)-binding domain"/>
    <property type="match status" value="1"/>
</dbReference>
<evidence type="ECO:0000313" key="5">
    <source>
        <dbReference type="EMBL" id="GAA0593520.1"/>
    </source>
</evidence>
<evidence type="ECO:0000256" key="3">
    <source>
        <dbReference type="SAM" id="Phobius"/>
    </source>
</evidence>
<evidence type="ECO:0000256" key="2">
    <source>
        <dbReference type="ARBA" id="ARBA00023033"/>
    </source>
</evidence>
<dbReference type="InterPro" id="IPR050493">
    <property type="entry name" value="FAD-dep_Monooxygenase_BioMet"/>
</dbReference>
<feature type="domain" description="FAD-binding" evidence="4">
    <location>
        <begin position="278"/>
        <end position="343"/>
    </location>
</feature>
<dbReference type="Gene3D" id="3.50.50.60">
    <property type="entry name" value="FAD/NAD(P)-binding domain"/>
    <property type="match status" value="1"/>
</dbReference>
<keyword evidence="3" id="KW-0812">Transmembrane</keyword>
<feature type="transmembrane region" description="Helical" evidence="3">
    <location>
        <begin position="12"/>
        <end position="30"/>
    </location>
</feature>
<protein>
    <submittedName>
        <fullName evidence="5">FAD-dependent monooxygenase</fullName>
    </submittedName>
</protein>
<proteinExistence type="predicted"/>
<dbReference type="PRINTS" id="PR00420">
    <property type="entry name" value="RNGMNOXGNASE"/>
</dbReference>
<sequence length="402" mass="42471">MSKAAPGAGERSAIMVGGGIGGLATGLALIRRGWQVKVLERAAAFGEVGAGLSLWPNGLRALDALGMGDEVRGQALVETQAGIRDTAGRWLSRTDTQELAGRFGPLVMIHRARLFDTLRAALPAGTLCGGTRVTGVALHGRRVEVRHDGGVSQADLLVAADGINSTVRRSLWPQAPAPRYTGYTSWRLVVDAGGRLPAGGETWGRGERVGIAPLADGRTYLFGVANAPEGRRAPGGELAELRRRFGGWHDPIPRLLEAADEEAVLRHDIYTLPPLAGFTTGRAVLLGDAAHAMSPNLGQGANQALEDAVTLAALLDTHTDVESALAAYDRDRRPRTQSIARRSDRIGAAAQWQSAPATAVRNLLLRLTPASAMFKSLAPILDWEPPGHDELAAVDVVRGPRG</sequence>
<keyword evidence="1" id="KW-0560">Oxidoreductase</keyword>
<feature type="domain" description="FAD-binding" evidence="4">
    <location>
        <begin position="13"/>
        <end position="174"/>
    </location>
</feature>
<dbReference type="PANTHER" id="PTHR13789:SF309">
    <property type="entry name" value="PUTATIVE (AFU_ORTHOLOGUE AFUA_6G14510)-RELATED"/>
    <property type="match status" value="1"/>
</dbReference>
<reference evidence="6" key="1">
    <citation type="journal article" date="2019" name="Int. J. Syst. Evol. Microbiol.">
        <title>The Global Catalogue of Microorganisms (GCM) 10K type strain sequencing project: providing services to taxonomists for standard genome sequencing and annotation.</title>
        <authorList>
            <consortium name="The Broad Institute Genomics Platform"/>
            <consortium name="The Broad Institute Genome Sequencing Center for Infectious Disease"/>
            <person name="Wu L."/>
            <person name="Ma J."/>
        </authorList>
    </citation>
    <scope>NUCLEOTIDE SEQUENCE [LARGE SCALE GENOMIC DNA]</scope>
    <source>
        <strain evidence="6">JCM 5067</strain>
    </source>
</reference>
<keyword evidence="3" id="KW-0472">Membrane</keyword>